<evidence type="ECO:0000256" key="19">
    <source>
        <dbReference type="PIRNR" id="PIRNR000447"/>
    </source>
</evidence>
<dbReference type="InterPro" id="IPR014030">
    <property type="entry name" value="Ketoacyl_synth_N"/>
</dbReference>
<dbReference type="PROSITE" id="PS52004">
    <property type="entry name" value="KS3_2"/>
    <property type="match status" value="1"/>
</dbReference>
<gene>
    <name evidence="24" type="primary">fabF</name>
    <name evidence="24" type="ORF">APHNP_0448</name>
</gene>
<dbReference type="SMART" id="SM00825">
    <property type="entry name" value="PKS_KS"/>
    <property type="match status" value="1"/>
</dbReference>
<comment type="similarity">
    <text evidence="3 19 21">Belongs to the thiolase-like superfamily. Beta-ketoacyl-ACP synthases family.</text>
</comment>
<comment type="pathway">
    <text evidence="2 19">Lipid metabolism; fatty acid biosynthesis.</text>
</comment>
<evidence type="ECO:0000256" key="9">
    <source>
        <dbReference type="ARBA" id="ARBA00022519"/>
    </source>
</evidence>
<dbReference type="GO" id="GO:0004315">
    <property type="term" value="F:3-oxoacyl-[acyl-carrier-protein] synthase activity"/>
    <property type="evidence" value="ECO:0007669"/>
    <property type="project" value="UniProtKB-UniRule"/>
</dbReference>
<keyword evidence="13 22" id="KW-1133">Transmembrane helix</keyword>
<evidence type="ECO:0000259" key="23">
    <source>
        <dbReference type="PROSITE" id="PS52004"/>
    </source>
</evidence>
<evidence type="ECO:0000256" key="4">
    <source>
        <dbReference type="ARBA" id="ARBA00012356"/>
    </source>
</evidence>
<dbReference type="PANTHER" id="PTHR11712">
    <property type="entry name" value="POLYKETIDE SYNTHASE-RELATED"/>
    <property type="match status" value="1"/>
</dbReference>
<evidence type="ECO:0000256" key="21">
    <source>
        <dbReference type="RuleBase" id="RU003694"/>
    </source>
</evidence>
<dbReference type="Pfam" id="PF00109">
    <property type="entry name" value="ketoacyl-synt"/>
    <property type="match status" value="1"/>
</dbReference>
<evidence type="ECO:0000256" key="7">
    <source>
        <dbReference type="ARBA" id="ARBA00022475"/>
    </source>
</evidence>
<feature type="active site" description="For beta-ketoacyl synthase activity" evidence="20">
    <location>
        <position position="174"/>
    </location>
</feature>
<dbReference type="Pfam" id="PF02801">
    <property type="entry name" value="Ketoacyl-synt_C"/>
    <property type="match status" value="1"/>
</dbReference>
<keyword evidence="6" id="KW-0536">Nodulation</keyword>
<evidence type="ECO:0000256" key="6">
    <source>
        <dbReference type="ARBA" id="ARBA00022458"/>
    </source>
</evidence>
<evidence type="ECO:0000256" key="1">
    <source>
        <dbReference type="ARBA" id="ARBA00004533"/>
    </source>
</evidence>
<dbReference type="InterPro" id="IPR020841">
    <property type="entry name" value="PKS_Beta-ketoAc_synthase_dom"/>
</dbReference>
<evidence type="ECO:0000313" key="25">
    <source>
        <dbReference type="Proteomes" id="UP000033385"/>
    </source>
</evidence>
<keyword evidence="9" id="KW-0997">Cell inner membrane</keyword>
<evidence type="ECO:0000256" key="3">
    <source>
        <dbReference type="ARBA" id="ARBA00008467"/>
    </source>
</evidence>
<dbReference type="CDD" id="cd00834">
    <property type="entry name" value="KAS_I_II"/>
    <property type="match status" value="1"/>
</dbReference>
<dbReference type="AlphaFoldDB" id="A0A0F3NEW9"/>
<dbReference type="Proteomes" id="UP000033385">
    <property type="component" value="Unassembled WGS sequence"/>
</dbReference>
<comment type="function">
    <text evidence="19">Involved in the type II fatty acid elongation cycle. Catalyzes the elongation of a wide range of acyl-ACP by the addition of two carbons from malonyl-ACP to an acyl acceptor. Can efficiently catalyze the conversion of palmitoleoyl-ACP (cis-hexadec-9-enoyl-ACP) to cis-vaccenoyl-ACP (cis-octadec-11-enoyl-ACP), an essential step in the thermal regulation of fatty acid composition.</text>
</comment>
<feature type="domain" description="Ketosynthase family 3 (KS3)" evidence="23">
    <location>
        <begin position="4"/>
        <end position="422"/>
    </location>
</feature>
<keyword evidence="14" id="KW-0443">Lipid metabolism</keyword>
<feature type="transmembrane region" description="Helical" evidence="22">
    <location>
        <begin position="7"/>
        <end position="26"/>
    </location>
</feature>
<keyword evidence="15 22" id="KW-0472">Membrane</keyword>
<dbReference type="InterPro" id="IPR000794">
    <property type="entry name" value="Beta-ketoacyl_synthase"/>
</dbReference>
<dbReference type="NCBIfam" id="TIGR03150">
    <property type="entry name" value="fabF"/>
    <property type="match status" value="1"/>
</dbReference>
<keyword evidence="7" id="KW-1003">Cell membrane</keyword>
<keyword evidence="10 19" id="KW-0808">Transferase</keyword>
<evidence type="ECO:0000256" key="11">
    <source>
        <dbReference type="ARBA" id="ARBA00022692"/>
    </source>
</evidence>
<comment type="catalytic activity">
    <reaction evidence="19">
        <text>a fatty acyl-[ACP] + malonyl-[ACP] + H(+) = a 3-oxoacyl-[ACP] + holo-[ACP] + CO2</text>
        <dbReference type="Rhea" id="RHEA:22836"/>
        <dbReference type="Rhea" id="RHEA-COMP:9623"/>
        <dbReference type="Rhea" id="RHEA-COMP:9685"/>
        <dbReference type="Rhea" id="RHEA-COMP:9916"/>
        <dbReference type="Rhea" id="RHEA-COMP:14125"/>
        <dbReference type="ChEBI" id="CHEBI:15378"/>
        <dbReference type="ChEBI" id="CHEBI:16526"/>
        <dbReference type="ChEBI" id="CHEBI:64479"/>
        <dbReference type="ChEBI" id="CHEBI:78449"/>
        <dbReference type="ChEBI" id="CHEBI:78776"/>
        <dbReference type="ChEBI" id="CHEBI:138651"/>
    </reaction>
</comment>
<dbReference type="GO" id="GO:0005886">
    <property type="term" value="C:plasma membrane"/>
    <property type="evidence" value="ECO:0007669"/>
    <property type="project" value="UniProtKB-SubCell"/>
</dbReference>
<evidence type="ECO:0000256" key="2">
    <source>
        <dbReference type="ARBA" id="ARBA00005194"/>
    </source>
</evidence>
<keyword evidence="17 19" id="KW-0012">Acyltransferase</keyword>
<evidence type="ECO:0000256" key="5">
    <source>
        <dbReference type="ARBA" id="ARBA00014657"/>
    </source>
</evidence>
<comment type="catalytic activity">
    <reaction evidence="19">
        <text>(9Z)-hexadecenoyl-[ACP] + malonyl-[ACP] + H(+) = 3-oxo-(11Z)-octadecenoyl-[ACP] + holo-[ACP] + CO2</text>
        <dbReference type="Rhea" id="RHEA:55040"/>
        <dbReference type="Rhea" id="RHEA-COMP:9623"/>
        <dbReference type="Rhea" id="RHEA-COMP:9685"/>
        <dbReference type="Rhea" id="RHEA-COMP:10800"/>
        <dbReference type="Rhea" id="RHEA-COMP:14074"/>
        <dbReference type="ChEBI" id="CHEBI:15378"/>
        <dbReference type="ChEBI" id="CHEBI:16526"/>
        <dbReference type="ChEBI" id="CHEBI:64479"/>
        <dbReference type="ChEBI" id="CHEBI:78449"/>
        <dbReference type="ChEBI" id="CHEBI:83989"/>
        <dbReference type="ChEBI" id="CHEBI:138538"/>
        <dbReference type="EC" id="2.3.1.179"/>
    </reaction>
</comment>
<sequence length="423" mass="44867">MAERKRVVVTGMGLVTPLGVAIPSVWDKLVKGESGIRQVVSRYDVSDLDCKIGGQVLLKGESDDYVFDPETWLEEKEVKKIDLFILFGIAASSIALEDSGALESNFDPERFGVLLGSGIGGLPNIERNVTALNARGPRRISPFFVPGSLINLLPSHVSMRYGLKGYCNAVVGACATGAMAIAEAARVIESGVCDIVVAGGSESALCRVGIAGFSIIKALSTKFNDTPQVASRPWDKDRDGFVMGEGAGVVVLEDYEYAKKRGARIYAELTGYGLTADAYHITAPHPQGEGGMRAMEMALRTANISPSEIDYINAHGTSTPTGDSVEIVAIKNLFQDHAYKVAISSTKSSIGHLLGAAGSVEAIFSILALQHGVLPPTLNLHNSTEDSNVNLVPLVAEERKISHVLSNSFGFGGVNASLIFSKV</sequence>
<dbReference type="InterPro" id="IPR014031">
    <property type="entry name" value="Ketoacyl_synth_C"/>
</dbReference>
<dbReference type="InterPro" id="IPR018201">
    <property type="entry name" value="Ketoacyl_synth_AS"/>
</dbReference>
<keyword evidence="8 19" id="KW-0444">Lipid biosynthesis</keyword>
<name>A0A0F3NEW9_ANAPH</name>
<comment type="subcellular location">
    <subcellularLocation>
        <location evidence="1">Cell inner membrane</location>
    </subcellularLocation>
</comment>
<evidence type="ECO:0000256" key="18">
    <source>
        <dbReference type="ARBA" id="ARBA00037576"/>
    </source>
</evidence>
<keyword evidence="16 19" id="KW-0275">Fatty acid biosynthesis</keyword>
<evidence type="ECO:0000256" key="22">
    <source>
        <dbReference type="SAM" id="Phobius"/>
    </source>
</evidence>
<dbReference type="NCBIfam" id="NF005589">
    <property type="entry name" value="PRK07314.1"/>
    <property type="match status" value="1"/>
</dbReference>
<evidence type="ECO:0000256" key="15">
    <source>
        <dbReference type="ARBA" id="ARBA00023136"/>
    </source>
</evidence>
<evidence type="ECO:0000256" key="8">
    <source>
        <dbReference type="ARBA" id="ARBA00022516"/>
    </source>
</evidence>
<dbReference type="PATRIC" id="fig|1359153.3.peg.461"/>
<dbReference type="UniPathway" id="UPA00094"/>
<comment type="caution">
    <text evidence="24">The sequence shown here is derived from an EMBL/GenBank/DDBJ whole genome shotgun (WGS) entry which is preliminary data.</text>
</comment>
<keyword evidence="12" id="KW-0276">Fatty acid metabolism</keyword>
<dbReference type="InterPro" id="IPR016039">
    <property type="entry name" value="Thiolase-like"/>
</dbReference>
<evidence type="ECO:0000256" key="10">
    <source>
        <dbReference type="ARBA" id="ARBA00022679"/>
    </source>
</evidence>
<evidence type="ECO:0000256" key="20">
    <source>
        <dbReference type="PIRSR" id="PIRSR000447-1"/>
    </source>
</evidence>
<accession>A0A0F3NEW9</accession>
<organism evidence="24 25">
    <name type="scientific">Anaplasma phagocytophilum str. ApNP</name>
    <dbReference type="NCBI Taxonomy" id="1359153"/>
    <lineage>
        <taxon>Bacteria</taxon>
        <taxon>Pseudomonadati</taxon>
        <taxon>Pseudomonadota</taxon>
        <taxon>Alphaproteobacteria</taxon>
        <taxon>Rickettsiales</taxon>
        <taxon>Anaplasmataceae</taxon>
        <taxon>Anaplasma</taxon>
        <taxon>phagocytophilum group</taxon>
    </lineage>
</organism>
<evidence type="ECO:0000256" key="16">
    <source>
        <dbReference type="ARBA" id="ARBA00023160"/>
    </source>
</evidence>
<dbReference type="EC" id="2.3.1.179" evidence="4 19"/>
<evidence type="ECO:0000256" key="14">
    <source>
        <dbReference type="ARBA" id="ARBA00023098"/>
    </source>
</evidence>
<reference evidence="24 25" key="1">
    <citation type="submission" date="2015-01" db="EMBL/GenBank/DDBJ databases">
        <title>Genome Sequencing of Rickettsiales.</title>
        <authorList>
            <person name="Daugherty S.C."/>
            <person name="Su Q."/>
            <person name="Abolude K."/>
            <person name="Beier-Sexton M."/>
            <person name="Carlyon J.A."/>
            <person name="Carter R."/>
            <person name="Day N.P."/>
            <person name="Dumler S.J."/>
            <person name="Dyachenko V."/>
            <person name="Godinez A."/>
            <person name="Kurtti T.J."/>
            <person name="Lichay M."/>
            <person name="Mullins K.E."/>
            <person name="Ott S."/>
            <person name="Pappas-Brown V."/>
            <person name="Paris D.H."/>
            <person name="Patel P."/>
            <person name="Richards A.L."/>
            <person name="Sadzewicz L."/>
            <person name="Sears K."/>
            <person name="Seidman D."/>
            <person name="Sengamalay N."/>
            <person name="Stenos J."/>
            <person name="Tallon L.J."/>
            <person name="Vincent G."/>
            <person name="Fraser C.M."/>
            <person name="Munderloh U."/>
            <person name="Dunning-Hotopp J.C."/>
        </authorList>
    </citation>
    <scope>NUCLEOTIDE SEQUENCE [LARGE SCALE GENOMIC DNA]</scope>
    <source>
        <strain evidence="24 25">ApNP</strain>
    </source>
</reference>
<evidence type="ECO:0000313" key="24">
    <source>
        <dbReference type="EMBL" id="KJV66306.1"/>
    </source>
</evidence>
<protein>
    <recommendedName>
        <fullName evidence="5 19">3-oxoacyl-[acyl-carrier-protein] synthase 2</fullName>
        <ecNumber evidence="4 19">2.3.1.179</ecNumber>
    </recommendedName>
</protein>
<dbReference type="GO" id="GO:0006633">
    <property type="term" value="P:fatty acid biosynthetic process"/>
    <property type="evidence" value="ECO:0007669"/>
    <property type="project" value="UniProtKB-UniRule"/>
</dbReference>
<dbReference type="PANTHER" id="PTHR11712:SF352">
    <property type="entry name" value="3-OXOACYL-[ACYL-CARRIER-PROTEIN] SYNTHASE"/>
    <property type="match status" value="1"/>
</dbReference>
<evidence type="ECO:0000256" key="17">
    <source>
        <dbReference type="ARBA" id="ARBA00023315"/>
    </source>
</evidence>
<keyword evidence="11 22" id="KW-0812">Transmembrane</keyword>
<dbReference type="PROSITE" id="PS00606">
    <property type="entry name" value="KS3_1"/>
    <property type="match status" value="1"/>
</dbReference>
<evidence type="ECO:0000256" key="13">
    <source>
        <dbReference type="ARBA" id="ARBA00022989"/>
    </source>
</evidence>
<dbReference type="PIRSF" id="PIRSF000447">
    <property type="entry name" value="KAS_II"/>
    <property type="match status" value="1"/>
</dbReference>
<dbReference type="SUPFAM" id="SSF53901">
    <property type="entry name" value="Thiolase-like"/>
    <property type="match status" value="2"/>
</dbReference>
<proteinExistence type="inferred from homology"/>
<dbReference type="NCBIfam" id="NF004970">
    <property type="entry name" value="PRK06333.1"/>
    <property type="match status" value="1"/>
</dbReference>
<dbReference type="Gene3D" id="3.40.47.10">
    <property type="match status" value="1"/>
</dbReference>
<evidence type="ECO:0000256" key="12">
    <source>
        <dbReference type="ARBA" id="ARBA00022832"/>
    </source>
</evidence>
<comment type="function">
    <text evidence="18">Proposed to synthesize NOD factor fatty acyl chain. Involved in the synthesis of a highly unsaturated fatty acid moiety, which forms part of a lipo-oligosaccharide that is responsible for host specificity.</text>
</comment>
<dbReference type="FunFam" id="3.40.47.10:FF:000009">
    <property type="entry name" value="3-oxoacyl-[acyl-carrier-protein] synthase 2"/>
    <property type="match status" value="1"/>
</dbReference>
<dbReference type="InterPro" id="IPR017568">
    <property type="entry name" value="3-oxoacyl-ACP_synth-2"/>
</dbReference>
<dbReference type="EMBL" id="LANW01000001">
    <property type="protein sequence ID" value="KJV66306.1"/>
    <property type="molecule type" value="Genomic_DNA"/>
</dbReference>